<evidence type="ECO:0000313" key="2">
    <source>
        <dbReference type="EMBL" id="MBB4084217.1"/>
    </source>
</evidence>
<dbReference type="SUPFAM" id="SSF54909">
    <property type="entry name" value="Dimeric alpha+beta barrel"/>
    <property type="match status" value="1"/>
</dbReference>
<feature type="signal peptide" evidence="1">
    <location>
        <begin position="1"/>
        <end position="19"/>
    </location>
</feature>
<reference evidence="2 3" key="1">
    <citation type="submission" date="2020-08" db="EMBL/GenBank/DDBJ databases">
        <title>Genomic Encyclopedia of Type Strains, Phase IV (KMG-IV): sequencing the most valuable type-strain genomes for metagenomic binning, comparative biology and taxonomic classification.</title>
        <authorList>
            <person name="Goeker M."/>
        </authorList>
    </citation>
    <scope>NUCLEOTIDE SEQUENCE [LARGE SCALE GENOMIC DNA]</scope>
    <source>
        <strain evidence="2 3">DSM 23960</strain>
    </source>
</reference>
<keyword evidence="3" id="KW-1185">Reference proteome</keyword>
<sequence length="146" mass="16409">MRKRVIVAALMAWPLAAGAQTAAPEPRAEPVVVESYYRIRWGGMGEFMELYRRNHAPVLEAMQARGFITGIEIEQPFTHMAGDQRWDLRVTITYRDADAALGPEYGAAAEAEMDRLYTDVAGHTAEEARRFSLVEEHWDVVVEAAD</sequence>
<feature type="chain" id="PRO_5031315766" description="EthD domain-containing protein" evidence="1">
    <location>
        <begin position="20"/>
        <end position="146"/>
    </location>
</feature>
<dbReference type="AlphaFoldDB" id="A0A7W6JFK6"/>
<accession>A0A7W6JFK6</accession>
<evidence type="ECO:0008006" key="4">
    <source>
        <dbReference type="Google" id="ProtNLM"/>
    </source>
</evidence>
<gene>
    <name evidence="2" type="ORF">GGR12_003105</name>
</gene>
<proteinExistence type="predicted"/>
<dbReference type="EMBL" id="JACIDM010000003">
    <property type="protein sequence ID" value="MBB4084217.1"/>
    <property type="molecule type" value="Genomic_DNA"/>
</dbReference>
<dbReference type="InterPro" id="IPR011008">
    <property type="entry name" value="Dimeric_a/b-barrel"/>
</dbReference>
<evidence type="ECO:0000256" key="1">
    <source>
        <dbReference type="SAM" id="SignalP"/>
    </source>
</evidence>
<keyword evidence="1" id="KW-0732">Signal</keyword>
<dbReference type="Proteomes" id="UP000529946">
    <property type="component" value="Unassembled WGS sequence"/>
</dbReference>
<organism evidence="2 3">
    <name type="scientific">Brevundimonas lenta</name>
    <dbReference type="NCBI Taxonomy" id="424796"/>
    <lineage>
        <taxon>Bacteria</taxon>
        <taxon>Pseudomonadati</taxon>
        <taxon>Pseudomonadota</taxon>
        <taxon>Alphaproteobacteria</taxon>
        <taxon>Caulobacterales</taxon>
        <taxon>Caulobacteraceae</taxon>
        <taxon>Brevundimonas</taxon>
    </lineage>
</organism>
<protein>
    <recommendedName>
        <fullName evidence="4">EthD domain-containing protein</fullName>
    </recommendedName>
</protein>
<name>A0A7W6JFK6_9CAUL</name>
<evidence type="ECO:0000313" key="3">
    <source>
        <dbReference type="Proteomes" id="UP000529946"/>
    </source>
</evidence>
<dbReference type="RefSeq" id="WP_183205477.1">
    <property type="nucleotide sequence ID" value="NZ_BAAAER010000003.1"/>
</dbReference>
<comment type="caution">
    <text evidence="2">The sequence shown here is derived from an EMBL/GenBank/DDBJ whole genome shotgun (WGS) entry which is preliminary data.</text>
</comment>